<evidence type="ECO:0000313" key="12">
    <source>
        <dbReference type="Proteomes" id="UP000590740"/>
    </source>
</evidence>
<dbReference type="Proteomes" id="UP000590740">
    <property type="component" value="Unassembled WGS sequence"/>
</dbReference>
<protein>
    <recommendedName>
        <fullName evidence="10">Glycerol-3-phosphate acyltransferase</fullName>
    </recommendedName>
    <alternativeName>
        <fullName evidence="10">Acyl-PO4 G3P acyltransferase</fullName>
    </alternativeName>
    <alternativeName>
        <fullName evidence="10">Acyl-phosphate--glycerol-3-phosphate acyltransferase</fullName>
    </alternativeName>
    <alternativeName>
        <fullName evidence="10">G3P acyltransferase</fullName>
        <shortName evidence="10">GPAT</shortName>
        <ecNumber evidence="10">2.3.1.275</ecNumber>
    </alternativeName>
    <alternativeName>
        <fullName evidence="10">Lysophosphatidic acid synthase</fullName>
        <shortName evidence="10">LPA synthase</shortName>
    </alternativeName>
</protein>
<keyword evidence="11" id="KW-0012">Acyltransferase</keyword>
<dbReference type="UniPathway" id="UPA00085"/>
<keyword evidence="3 10" id="KW-0808">Transferase</keyword>
<accession>A0A7W7YB36</accession>
<name>A0A7W7YB36_9BACT</name>
<feature type="transmembrane region" description="Helical" evidence="10">
    <location>
        <begin position="174"/>
        <end position="191"/>
    </location>
</feature>
<dbReference type="EMBL" id="JACHIG010000005">
    <property type="protein sequence ID" value="MBB5032938.1"/>
    <property type="molecule type" value="Genomic_DNA"/>
</dbReference>
<keyword evidence="6 10" id="KW-0443">Lipid metabolism</keyword>
<evidence type="ECO:0000256" key="7">
    <source>
        <dbReference type="ARBA" id="ARBA00023136"/>
    </source>
</evidence>
<evidence type="ECO:0000256" key="1">
    <source>
        <dbReference type="ARBA" id="ARBA00022475"/>
    </source>
</evidence>
<proteinExistence type="inferred from homology"/>
<comment type="catalytic activity">
    <reaction evidence="10">
        <text>an acyl phosphate + sn-glycerol 3-phosphate = a 1-acyl-sn-glycero-3-phosphate + phosphate</text>
        <dbReference type="Rhea" id="RHEA:34075"/>
        <dbReference type="ChEBI" id="CHEBI:43474"/>
        <dbReference type="ChEBI" id="CHEBI:57597"/>
        <dbReference type="ChEBI" id="CHEBI:57970"/>
        <dbReference type="ChEBI" id="CHEBI:59918"/>
        <dbReference type="EC" id="2.3.1.275"/>
    </reaction>
</comment>
<dbReference type="EC" id="2.3.1.275" evidence="10"/>
<evidence type="ECO:0000256" key="5">
    <source>
        <dbReference type="ARBA" id="ARBA00022989"/>
    </source>
</evidence>
<dbReference type="GO" id="GO:0005886">
    <property type="term" value="C:plasma membrane"/>
    <property type="evidence" value="ECO:0007669"/>
    <property type="project" value="UniProtKB-SubCell"/>
</dbReference>
<gene>
    <name evidence="10" type="primary">plsY</name>
    <name evidence="11" type="ORF">HNQ65_002521</name>
</gene>
<keyword evidence="7 10" id="KW-0472">Membrane</keyword>
<evidence type="ECO:0000256" key="9">
    <source>
        <dbReference type="ARBA" id="ARBA00023264"/>
    </source>
</evidence>
<comment type="pathway">
    <text evidence="10">Lipid metabolism; phospholipid metabolism.</text>
</comment>
<keyword evidence="12" id="KW-1185">Reference proteome</keyword>
<keyword evidence="2 10" id="KW-0444">Lipid biosynthesis</keyword>
<comment type="function">
    <text evidence="10">Catalyzes the transfer of an acyl group from acyl-phosphate (acyl-PO(4)) to glycerol-3-phosphate (G3P) to form lysophosphatidic acid (LPA). This enzyme utilizes acyl-phosphate as fatty acyl donor, but not acyl-CoA or acyl-ACP.</text>
</comment>
<dbReference type="GO" id="GO:0043772">
    <property type="term" value="F:acyl-phosphate glycerol-3-phosphate acyltransferase activity"/>
    <property type="evidence" value="ECO:0007669"/>
    <property type="project" value="UniProtKB-UniRule"/>
</dbReference>
<feature type="transmembrane region" description="Helical" evidence="10">
    <location>
        <begin position="6"/>
        <end position="26"/>
    </location>
</feature>
<comment type="similarity">
    <text evidence="10">Belongs to the PlsY family.</text>
</comment>
<evidence type="ECO:0000256" key="6">
    <source>
        <dbReference type="ARBA" id="ARBA00023098"/>
    </source>
</evidence>
<dbReference type="InterPro" id="IPR003811">
    <property type="entry name" value="G3P_acylTferase_PlsY"/>
</dbReference>
<feature type="transmembrane region" description="Helical" evidence="10">
    <location>
        <begin position="151"/>
        <end position="168"/>
    </location>
</feature>
<dbReference type="HAMAP" id="MF_01043">
    <property type="entry name" value="PlsY"/>
    <property type="match status" value="1"/>
</dbReference>
<dbReference type="SMART" id="SM01207">
    <property type="entry name" value="G3P_acyltransf"/>
    <property type="match status" value="1"/>
</dbReference>
<keyword evidence="5 10" id="KW-1133">Transmembrane helix</keyword>
<keyword evidence="8 10" id="KW-0594">Phospholipid biosynthesis</keyword>
<feature type="transmembrane region" description="Helical" evidence="10">
    <location>
        <begin position="93"/>
        <end position="111"/>
    </location>
</feature>
<evidence type="ECO:0000256" key="8">
    <source>
        <dbReference type="ARBA" id="ARBA00023209"/>
    </source>
</evidence>
<dbReference type="RefSeq" id="WP_184339868.1">
    <property type="nucleotide sequence ID" value="NZ_JACHIG010000005.1"/>
</dbReference>
<evidence type="ECO:0000256" key="10">
    <source>
        <dbReference type="HAMAP-Rule" id="MF_01043"/>
    </source>
</evidence>
<dbReference type="GO" id="GO:0008654">
    <property type="term" value="P:phospholipid biosynthetic process"/>
    <property type="evidence" value="ECO:0007669"/>
    <property type="project" value="UniProtKB-UniRule"/>
</dbReference>
<sequence length="216" mass="22803">MTTTTAIILSIASGYLCGSVPFGYLAGKLKGIDIRQHGSGNIGATNAIRVLGKGIGIPVFILDMVKGWLPVWLAAGWIAQTGATVEVISIGKVLAGFAAVLGHMFTFWLGFKGGKGIATTGGVLFGISKAGMLGGWIGFLTFLFAFRYVSLGSLAAAVGVPTAMAIQMYREGQWDFVMLGFGIVVMILAFVRHRSNIQRLLAGTESKAFTKKKPQP</sequence>
<comment type="subcellular location">
    <subcellularLocation>
        <location evidence="10">Cell membrane</location>
        <topology evidence="10">Multi-pass membrane protein</topology>
    </subcellularLocation>
</comment>
<dbReference type="PANTHER" id="PTHR30309:SF0">
    <property type="entry name" value="GLYCEROL-3-PHOSPHATE ACYLTRANSFERASE-RELATED"/>
    <property type="match status" value="1"/>
</dbReference>
<dbReference type="Pfam" id="PF02660">
    <property type="entry name" value="G3P_acyltransf"/>
    <property type="match status" value="1"/>
</dbReference>
<reference evidence="11 12" key="1">
    <citation type="submission" date="2020-08" db="EMBL/GenBank/DDBJ databases">
        <title>Genomic Encyclopedia of Type Strains, Phase IV (KMG-IV): sequencing the most valuable type-strain genomes for metagenomic binning, comparative biology and taxonomic classification.</title>
        <authorList>
            <person name="Goeker M."/>
        </authorList>
    </citation>
    <scope>NUCLEOTIDE SEQUENCE [LARGE SCALE GENOMIC DNA]</scope>
    <source>
        <strain evidence="11 12">DSM 12252</strain>
    </source>
</reference>
<comment type="subunit">
    <text evidence="10">Probably interacts with PlsX.</text>
</comment>
<evidence type="ECO:0000256" key="2">
    <source>
        <dbReference type="ARBA" id="ARBA00022516"/>
    </source>
</evidence>
<dbReference type="NCBIfam" id="TIGR00023">
    <property type="entry name" value="glycerol-3-phosphate 1-O-acyltransferase PlsY"/>
    <property type="match status" value="1"/>
</dbReference>
<keyword evidence="9 10" id="KW-1208">Phospholipid metabolism</keyword>
<evidence type="ECO:0000313" key="11">
    <source>
        <dbReference type="EMBL" id="MBB5032938.1"/>
    </source>
</evidence>
<dbReference type="AlphaFoldDB" id="A0A7W7YB36"/>
<comment type="caution">
    <text evidence="11">The sequence shown here is derived from an EMBL/GenBank/DDBJ whole genome shotgun (WGS) entry which is preliminary data.</text>
</comment>
<keyword evidence="4 10" id="KW-0812">Transmembrane</keyword>
<feature type="transmembrane region" description="Helical" evidence="10">
    <location>
        <begin position="123"/>
        <end position="144"/>
    </location>
</feature>
<organism evidence="11 12">
    <name type="scientific">Prosthecobacter vanneervenii</name>
    <dbReference type="NCBI Taxonomy" id="48466"/>
    <lineage>
        <taxon>Bacteria</taxon>
        <taxon>Pseudomonadati</taxon>
        <taxon>Verrucomicrobiota</taxon>
        <taxon>Verrucomicrobiia</taxon>
        <taxon>Verrucomicrobiales</taxon>
        <taxon>Verrucomicrobiaceae</taxon>
        <taxon>Prosthecobacter</taxon>
    </lineage>
</organism>
<evidence type="ECO:0000256" key="4">
    <source>
        <dbReference type="ARBA" id="ARBA00022692"/>
    </source>
</evidence>
<keyword evidence="1 10" id="KW-1003">Cell membrane</keyword>
<dbReference type="PANTHER" id="PTHR30309">
    <property type="entry name" value="INNER MEMBRANE PROTEIN YGIH"/>
    <property type="match status" value="1"/>
</dbReference>
<evidence type="ECO:0000256" key="3">
    <source>
        <dbReference type="ARBA" id="ARBA00022679"/>
    </source>
</evidence>